<evidence type="ECO:0000313" key="2">
    <source>
        <dbReference type="Proteomes" id="UP000466187"/>
    </source>
</evidence>
<dbReference type="InterPro" id="IPR016136">
    <property type="entry name" value="DNA_helicase_N/primase_C"/>
</dbReference>
<dbReference type="InterPro" id="IPR036185">
    <property type="entry name" value="DNA_heli_DnaB-like_N_sf"/>
</dbReference>
<dbReference type="RefSeq" id="WP_163685834.1">
    <property type="nucleotide sequence ID" value="NZ_AP022608.1"/>
</dbReference>
<dbReference type="Proteomes" id="UP000466187">
    <property type="component" value="Chromosome"/>
</dbReference>
<dbReference type="GO" id="GO:0005524">
    <property type="term" value="F:ATP binding"/>
    <property type="evidence" value="ECO:0007669"/>
    <property type="project" value="InterPro"/>
</dbReference>
<gene>
    <name evidence="1" type="ORF">MGAD_14090</name>
</gene>
<name>A0A7I7WHP4_MYCGU</name>
<evidence type="ECO:0000313" key="1">
    <source>
        <dbReference type="EMBL" id="BBZ17074.1"/>
    </source>
</evidence>
<dbReference type="GO" id="GO:0003678">
    <property type="term" value="F:DNA helicase activity"/>
    <property type="evidence" value="ECO:0007669"/>
    <property type="project" value="InterPro"/>
</dbReference>
<dbReference type="KEGG" id="mgad:MGAD_14090"/>
<sequence>MFLGSLLWSEPVDAAAVLDLVNDDDMATPSLSALVGAVRRLVSAGTPAGPQLVLDAVRREGTLKHFAAKALADAATSGAQPMAAREYAAAVLSESLRRRIESAGRALVSAATDAAEVELAPLVSKVTVACLDCAARLDELRG</sequence>
<organism evidence="1 2">
    <name type="scientific">Mycolicibacterium gadium</name>
    <name type="common">Mycobacterium gadium</name>
    <dbReference type="NCBI Taxonomy" id="1794"/>
    <lineage>
        <taxon>Bacteria</taxon>
        <taxon>Bacillati</taxon>
        <taxon>Actinomycetota</taxon>
        <taxon>Actinomycetes</taxon>
        <taxon>Mycobacteriales</taxon>
        <taxon>Mycobacteriaceae</taxon>
        <taxon>Mycolicibacterium</taxon>
    </lineage>
</organism>
<dbReference type="EMBL" id="AP022608">
    <property type="protein sequence ID" value="BBZ17074.1"/>
    <property type="molecule type" value="Genomic_DNA"/>
</dbReference>
<proteinExistence type="predicted"/>
<dbReference type="SUPFAM" id="SSF48024">
    <property type="entry name" value="N-terminal domain of DnaB helicase"/>
    <property type="match status" value="1"/>
</dbReference>
<accession>A0A7I7WHP4</accession>
<dbReference type="Gene3D" id="1.10.860.10">
    <property type="entry name" value="DNAb Helicase, Chain A"/>
    <property type="match status" value="1"/>
</dbReference>
<protein>
    <submittedName>
        <fullName evidence="1">Uncharacterized protein</fullName>
    </submittedName>
</protein>
<dbReference type="GO" id="GO:0006260">
    <property type="term" value="P:DNA replication"/>
    <property type="evidence" value="ECO:0007669"/>
    <property type="project" value="InterPro"/>
</dbReference>
<reference evidence="1 2" key="1">
    <citation type="journal article" date="2019" name="Emerg. Microbes Infect.">
        <title>Comprehensive subspecies identification of 175 nontuberculous mycobacteria species based on 7547 genomic profiles.</title>
        <authorList>
            <person name="Matsumoto Y."/>
            <person name="Kinjo T."/>
            <person name="Motooka D."/>
            <person name="Nabeya D."/>
            <person name="Jung N."/>
            <person name="Uechi K."/>
            <person name="Horii T."/>
            <person name="Iida T."/>
            <person name="Fujita J."/>
            <person name="Nakamura S."/>
        </authorList>
    </citation>
    <scope>NUCLEOTIDE SEQUENCE [LARGE SCALE GENOMIC DNA]</scope>
    <source>
        <strain evidence="1 2">JCM 12688</strain>
    </source>
</reference>
<dbReference type="AlphaFoldDB" id="A0A7I7WHP4"/>